<accession>A0AAE3LI33</accession>
<dbReference type="RefSeq" id="WP_267301516.1">
    <property type="nucleotide sequence ID" value="NZ_JAOQJZ010000011.1"/>
</dbReference>
<organism evidence="2 3">
    <name type="scientific">Hominimerdicola aceti</name>
    <dbReference type="NCBI Taxonomy" id="2981726"/>
    <lineage>
        <taxon>Bacteria</taxon>
        <taxon>Bacillati</taxon>
        <taxon>Bacillota</taxon>
        <taxon>Clostridia</taxon>
        <taxon>Eubacteriales</taxon>
        <taxon>Oscillospiraceae</taxon>
        <taxon>Hominimerdicola</taxon>
    </lineage>
</organism>
<dbReference type="Proteomes" id="UP001208131">
    <property type="component" value="Unassembled WGS sequence"/>
</dbReference>
<dbReference type="Gene3D" id="1.10.10.10">
    <property type="entry name" value="Winged helix-like DNA-binding domain superfamily/Winged helix DNA-binding domain"/>
    <property type="match status" value="1"/>
</dbReference>
<name>A0AAE3LI33_9FIRM</name>
<proteinExistence type="predicted"/>
<keyword evidence="2" id="KW-0648">Protein biosynthesis</keyword>
<keyword evidence="2" id="KW-0396">Initiation factor</keyword>
<dbReference type="GO" id="GO:0003700">
    <property type="term" value="F:DNA-binding transcription factor activity"/>
    <property type="evidence" value="ECO:0007669"/>
    <property type="project" value="InterPro"/>
</dbReference>
<dbReference type="GO" id="GO:0005509">
    <property type="term" value="F:calcium ion binding"/>
    <property type="evidence" value="ECO:0007669"/>
    <property type="project" value="InterPro"/>
</dbReference>
<keyword evidence="3" id="KW-1185">Reference proteome</keyword>
<dbReference type="SUPFAM" id="SSF46894">
    <property type="entry name" value="C-terminal effector domain of the bipartite response regulators"/>
    <property type="match status" value="1"/>
</dbReference>
<dbReference type="EMBL" id="JAOQJZ010000011">
    <property type="protein sequence ID" value="MCU6706364.1"/>
    <property type="molecule type" value="Genomic_DNA"/>
</dbReference>
<evidence type="ECO:0000259" key="1">
    <source>
        <dbReference type="Pfam" id="PF08769"/>
    </source>
</evidence>
<protein>
    <submittedName>
        <fullName evidence="2">Sporulation initiation factor Spo0A C-terminal domain-containing protein</fullName>
    </submittedName>
</protein>
<sequence length="261" mass="30624">MLTDYSVLISESYDGQHKLLTEELKRKGTKVHICGDTEIELEIGAVKYTPDVIVIDCCKLGYKKLLHFREILHEDDIHPIIYNIYTYDDTETIRILLDYDDILHILMPYNAKNVCHYMLDKLKRIPVDPDILRQNISKEIHRIITSTGINRKHSGYDHIYYMIFLIIFKYNGKKVQIGELYKDIEKQYGKSTAAIERSTRSAIVSGWEKMKPVDKQMLFESCLANGTKPTNAMYINTIALYIKHLYNDQLEMYYKNKNDHT</sequence>
<dbReference type="Pfam" id="PF08769">
    <property type="entry name" value="Spo0A_C"/>
    <property type="match status" value="1"/>
</dbReference>
<dbReference type="InterPro" id="IPR014879">
    <property type="entry name" value="Spo0A_C"/>
</dbReference>
<gene>
    <name evidence="2" type="ORF">OCV57_10585</name>
</gene>
<evidence type="ECO:0000313" key="3">
    <source>
        <dbReference type="Proteomes" id="UP001208131"/>
    </source>
</evidence>
<dbReference type="InterPro" id="IPR016032">
    <property type="entry name" value="Sig_transdc_resp-reg_C-effctor"/>
</dbReference>
<dbReference type="GO" id="GO:0003677">
    <property type="term" value="F:DNA binding"/>
    <property type="evidence" value="ECO:0007669"/>
    <property type="project" value="InterPro"/>
</dbReference>
<comment type="caution">
    <text evidence="2">The sequence shown here is derived from an EMBL/GenBank/DDBJ whole genome shotgun (WGS) entry which is preliminary data.</text>
</comment>
<dbReference type="InterPro" id="IPR036388">
    <property type="entry name" value="WH-like_DNA-bd_sf"/>
</dbReference>
<dbReference type="GO" id="GO:0042173">
    <property type="term" value="P:regulation of sporulation resulting in formation of a cellular spore"/>
    <property type="evidence" value="ECO:0007669"/>
    <property type="project" value="InterPro"/>
</dbReference>
<dbReference type="AlphaFoldDB" id="A0AAE3LI33"/>
<evidence type="ECO:0000313" key="2">
    <source>
        <dbReference type="EMBL" id="MCU6706364.1"/>
    </source>
</evidence>
<dbReference type="GO" id="GO:0005737">
    <property type="term" value="C:cytoplasm"/>
    <property type="evidence" value="ECO:0007669"/>
    <property type="project" value="InterPro"/>
</dbReference>
<reference evidence="2 3" key="1">
    <citation type="journal article" date="2021" name="ISME Commun">
        <title>Automated analysis of genomic sequences facilitates high-throughput and comprehensive description of bacteria.</title>
        <authorList>
            <person name="Hitch T.C.A."/>
        </authorList>
    </citation>
    <scope>NUCLEOTIDE SEQUENCE [LARGE SCALE GENOMIC DNA]</scope>
    <source>
        <strain evidence="2 3">Sanger_31</strain>
    </source>
</reference>
<dbReference type="GO" id="GO:0003743">
    <property type="term" value="F:translation initiation factor activity"/>
    <property type="evidence" value="ECO:0007669"/>
    <property type="project" value="UniProtKB-KW"/>
</dbReference>
<feature type="domain" description="Sporulation initiation factor Spo0A C-terminal" evidence="1">
    <location>
        <begin position="140"/>
        <end position="241"/>
    </location>
</feature>